<name>A0A285BZX8_9PROT</name>
<gene>
    <name evidence="1" type="ORF">SAMN06296273_1922</name>
</gene>
<sequence length="106" mass="11561">MTDNNEADAETNKSQATQINIRMQQGEHTGQLLYSNFTSVQGGQGVVIVDFGFLDPQTIHAVNRLARSGEKVPEAVGARMSCRMAISVEAANSLAQQLNQLFHKKT</sequence>
<evidence type="ECO:0000313" key="1">
    <source>
        <dbReference type="EMBL" id="SNX60456.1"/>
    </source>
</evidence>
<reference evidence="1 2" key="1">
    <citation type="submission" date="2017-08" db="EMBL/GenBank/DDBJ databases">
        <authorList>
            <person name="de Groot N.N."/>
        </authorList>
    </citation>
    <scope>NUCLEOTIDE SEQUENCE [LARGE SCALE GENOMIC DNA]</scope>
    <source>
        <strain evidence="1 2">Nm15</strain>
    </source>
</reference>
<dbReference type="OrthoDB" id="8548883at2"/>
<dbReference type="AlphaFoldDB" id="A0A285BZX8"/>
<dbReference type="RefSeq" id="WP_096293033.1">
    <property type="nucleotide sequence ID" value="NZ_LT907782.1"/>
</dbReference>
<organism evidence="1 2">
    <name type="scientific">Nitrosomonas ureae</name>
    <dbReference type="NCBI Taxonomy" id="44577"/>
    <lineage>
        <taxon>Bacteria</taxon>
        <taxon>Pseudomonadati</taxon>
        <taxon>Pseudomonadota</taxon>
        <taxon>Betaproteobacteria</taxon>
        <taxon>Nitrosomonadales</taxon>
        <taxon>Nitrosomonadaceae</taxon>
        <taxon>Nitrosomonas</taxon>
    </lineage>
</organism>
<dbReference type="EMBL" id="LT907782">
    <property type="protein sequence ID" value="SNX60456.1"/>
    <property type="molecule type" value="Genomic_DNA"/>
</dbReference>
<evidence type="ECO:0000313" key="2">
    <source>
        <dbReference type="Proteomes" id="UP000242498"/>
    </source>
</evidence>
<dbReference type="Proteomes" id="UP000242498">
    <property type="component" value="Chromosome I"/>
</dbReference>
<proteinExistence type="predicted"/>
<protein>
    <submittedName>
        <fullName evidence="1">Uncharacterized protein</fullName>
    </submittedName>
</protein>
<accession>A0A285BZX8</accession>